<keyword evidence="3" id="KW-1185">Reference proteome</keyword>
<evidence type="ECO:0000313" key="2">
    <source>
        <dbReference type="EMBL" id="GAT50939.1"/>
    </source>
</evidence>
<sequence length="82" mass="8570">MSAVPFTEPALFTVRRGIAVKISASSPSGAGNYKQKPKPDDELKSSAGSDLEDCRRSEDGGRAASARQFLEALAAGDGADRK</sequence>
<proteinExistence type="predicted"/>
<feature type="region of interest" description="Disordered" evidence="1">
    <location>
        <begin position="24"/>
        <end position="63"/>
    </location>
</feature>
<protein>
    <submittedName>
        <fullName evidence="2">Uncharacterized protein</fullName>
    </submittedName>
</protein>
<organism evidence="2 3">
    <name type="scientific">Mycena chlorophos</name>
    <name type="common">Agaric fungus</name>
    <name type="synonym">Agaricus chlorophos</name>
    <dbReference type="NCBI Taxonomy" id="658473"/>
    <lineage>
        <taxon>Eukaryota</taxon>
        <taxon>Fungi</taxon>
        <taxon>Dikarya</taxon>
        <taxon>Basidiomycota</taxon>
        <taxon>Agaricomycotina</taxon>
        <taxon>Agaricomycetes</taxon>
        <taxon>Agaricomycetidae</taxon>
        <taxon>Agaricales</taxon>
        <taxon>Marasmiineae</taxon>
        <taxon>Mycenaceae</taxon>
        <taxon>Mycena</taxon>
    </lineage>
</organism>
<evidence type="ECO:0000313" key="3">
    <source>
        <dbReference type="Proteomes" id="UP000815677"/>
    </source>
</evidence>
<evidence type="ECO:0000256" key="1">
    <source>
        <dbReference type="SAM" id="MobiDB-lite"/>
    </source>
</evidence>
<accession>A0ABQ0LIJ9</accession>
<gene>
    <name evidence="2" type="ORF">MCHLO_08126</name>
</gene>
<dbReference type="EMBL" id="DF846750">
    <property type="protein sequence ID" value="GAT50939.1"/>
    <property type="molecule type" value="Genomic_DNA"/>
</dbReference>
<name>A0ABQ0LIJ9_MYCCL</name>
<feature type="compositionally biased region" description="Basic and acidic residues" evidence="1">
    <location>
        <begin position="52"/>
        <end position="61"/>
    </location>
</feature>
<reference evidence="2" key="1">
    <citation type="submission" date="2014-09" db="EMBL/GenBank/DDBJ databases">
        <title>Genome sequence of the luminous mushroom Mycena chlorophos for searching fungal bioluminescence genes.</title>
        <authorList>
            <person name="Tanaka Y."/>
            <person name="Kasuga D."/>
            <person name="Oba Y."/>
            <person name="Hase S."/>
            <person name="Sato K."/>
            <person name="Oba Y."/>
            <person name="Sakakibara Y."/>
        </authorList>
    </citation>
    <scope>NUCLEOTIDE SEQUENCE</scope>
</reference>
<dbReference type="Proteomes" id="UP000815677">
    <property type="component" value="Unassembled WGS sequence"/>
</dbReference>